<organism evidence="4 5">
    <name type="scientific">Nocardioides ginsengisoli</name>
    <dbReference type="NCBI Taxonomy" id="363868"/>
    <lineage>
        <taxon>Bacteria</taxon>
        <taxon>Bacillati</taxon>
        <taxon>Actinomycetota</taxon>
        <taxon>Actinomycetes</taxon>
        <taxon>Propionibacteriales</taxon>
        <taxon>Nocardioidaceae</taxon>
        <taxon>Nocardioides</taxon>
    </lineage>
</organism>
<dbReference type="InterPro" id="IPR027417">
    <property type="entry name" value="P-loop_NTPase"/>
</dbReference>
<dbReference type="Pfam" id="PF00005">
    <property type="entry name" value="ABC_tran"/>
    <property type="match status" value="1"/>
</dbReference>
<dbReference type="InterPro" id="IPR003593">
    <property type="entry name" value="AAA+_ATPase"/>
</dbReference>
<comment type="caution">
    <text evidence="4">The sequence shown here is derived from an EMBL/GenBank/DDBJ whole genome shotgun (WGS) entry which is preliminary data.</text>
</comment>
<feature type="domain" description="ABC transporter" evidence="3">
    <location>
        <begin position="5"/>
        <end position="220"/>
    </location>
</feature>
<reference evidence="5" key="1">
    <citation type="journal article" date="2019" name="Int. J. Syst. Evol. Microbiol.">
        <title>The Global Catalogue of Microorganisms (GCM) 10K type strain sequencing project: providing services to taxonomists for standard genome sequencing and annotation.</title>
        <authorList>
            <consortium name="The Broad Institute Genomics Platform"/>
            <consortium name="The Broad Institute Genome Sequencing Center for Infectious Disease"/>
            <person name="Wu L."/>
            <person name="Ma J."/>
        </authorList>
    </citation>
    <scope>NUCLEOTIDE SEQUENCE [LARGE SCALE GENOMIC DNA]</scope>
    <source>
        <strain evidence="5">CCUG 52478</strain>
    </source>
</reference>
<evidence type="ECO:0000259" key="3">
    <source>
        <dbReference type="PROSITE" id="PS50893"/>
    </source>
</evidence>
<dbReference type="InterPro" id="IPR003439">
    <property type="entry name" value="ABC_transporter-like_ATP-bd"/>
</dbReference>
<gene>
    <name evidence="4" type="ORF">ACFQ3F_02840</name>
</gene>
<dbReference type="InterPro" id="IPR015854">
    <property type="entry name" value="ABC_transpr_LolD-like"/>
</dbReference>
<dbReference type="Proteomes" id="UP001597229">
    <property type="component" value="Unassembled WGS sequence"/>
</dbReference>
<dbReference type="SMART" id="SM00382">
    <property type="entry name" value="AAA"/>
    <property type="match status" value="1"/>
</dbReference>
<name>A0ABW3VVG0_9ACTN</name>
<sequence length="221" mass="23138">MTALVEFAGLGRTFGSGPQAVVAIHDAMGAIEQDDRIALVGRSGSGKSTLLWLVAGLDTPTHGTISWPALGRPKGDPFLVGTVFQVPSLVPTLTAVENVALPLLLHGVAERDAFATADAALERIDLAAVARQLPDELSGGQAQRVAVARVLATRPRLLLADEPTGRIDRHAAREVLDALRATADEVGAGLVVASHDPLVYDTLPQRWTISDGRVAVTGALR</sequence>
<accession>A0ABW3VVG0</accession>
<dbReference type="EMBL" id="JBHTLX010000005">
    <property type="protein sequence ID" value="MFD1246716.1"/>
    <property type="molecule type" value="Genomic_DNA"/>
</dbReference>
<dbReference type="GO" id="GO:0005524">
    <property type="term" value="F:ATP binding"/>
    <property type="evidence" value="ECO:0007669"/>
    <property type="project" value="UniProtKB-KW"/>
</dbReference>
<protein>
    <submittedName>
        <fullName evidence="4">ABC transporter ATP-binding protein</fullName>
    </submittedName>
</protein>
<evidence type="ECO:0000256" key="2">
    <source>
        <dbReference type="ARBA" id="ARBA00022840"/>
    </source>
</evidence>
<evidence type="ECO:0000256" key="1">
    <source>
        <dbReference type="ARBA" id="ARBA00022741"/>
    </source>
</evidence>
<dbReference type="PROSITE" id="PS50893">
    <property type="entry name" value="ABC_TRANSPORTER_2"/>
    <property type="match status" value="1"/>
</dbReference>
<keyword evidence="1" id="KW-0547">Nucleotide-binding</keyword>
<dbReference type="Gene3D" id="3.40.50.300">
    <property type="entry name" value="P-loop containing nucleotide triphosphate hydrolases"/>
    <property type="match status" value="1"/>
</dbReference>
<dbReference type="RefSeq" id="WP_367917805.1">
    <property type="nucleotide sequence ID" value="NZ_BAABAC010000005.1"/>
</dbReference>
<dbReference type="PROSITE" id="PS00211">
    <property type="entry name" value="ABC_TRANSPORTER_1"/>
    <property type="match status" value="1"/>
</dbReference>
<keyword evidence="2 4" id="KW-0067">ATP-binding</keyword>
<dbReference type="PANTHER" id="PTHR24220">
    <property type="entry name" value="IMPORT ATP-BINDING PROTEIN"/>
    <property type="match status" value="1"/>
</dbReference>
<evidence type="ECO:0000313" key="5">
    <source>
        <dbReference type="Proteomes" id="UP001597229"/>
    </source>
</evidence>
<dbReference type="SUPFAM" id="SSF52540">
    <property type="entry name" value="P-loop containing nucleoside triphosphate hydrolases"/>
    <property type="match status" value="1"/>
</dbReference>
<dbReference type="InterPro" id="IPR017871">
    <property type="entry name" value="ABC_transporter-like_CS"/>
</dbReference>
<proteinExistence type="predicted"/>
<keyword evidence="5" id="KW-1185">Reference proteome</keyword>
<dbReference type="PANTHER" id="PTHR24220:SF685">
    <property type="entry name" value="ABC TRANSPORTER RELATED"/>
    <property type="match status" value="1"/>
</dbReference>
<evidence type="ECO:0000313" key="4">
    <source>
        <dbReference type="EMBL" id="MFD1246716.1"/>
    </source>
</evidence>